<dbReference type="OrthoDB" id="9876299at2759"/>
<evidence type="ECO:0000313" key="1">
    <source>
        <dbReference type="EMBL" id="PIL26447.1"/>
    </source>
</evidence>
<dbReference type="AlphaFoldDB" id="A0A2G8RY88"/>
<dbReference type="InterPro" id="IPR036291">
    <property type="entry name" value="NAD(P)-bd_dom_sf"/>
</dbReference>
<evidence type="ECO:0000313" key="2">
    <source>
        <dbReference type="Proteomes" id="UP000230002"/>
    </source>
</evidence>
<dbReference type="Gene3D" id="3.40.50.720">
    <property type="entry name" value="NAD(P)-binding Rossmann-like Domain"/>
    <property type="match status" value="1"/>
</dbReference>
<proteinExistence type="predicted"/>
<dbReference type="SUPFAM" id="SSF51735">
    <property type="entry name" value="NAD(P)-binding Rossmann-fold domains"/>
    <property type="match status" value="1"/>
</dbReference>
<sequence length="289" mass="30934">MPSYAVVGASRGIGLEFVYQLACRSDTVVFAIARNPEGSTHLKTAVATFKNVHIISGDVADHSTLEASLRLSKQVSEITSGKLDYLIHNAANLDPNDVFKGFSDYPNMEDLDNDFISAVCGPASRHANQLKLISRPFPLQYKVNSLGPVHSITAFLPLLRASTTRKIIVIGSGGGYAKTILALGIVNICAYAMSKAAAHIAATKFALQLKDEGFVVVTLDPGFVNVSATAPSKDALKGFRAAMRETEVQFAVQTPKESVLDQLRVIDGLESSHNGLYLSHKGGEYQAPG</sequence>
<organism evidence="1 2">
    <name type="scientific">Ganoderma sinense ZZ0214-1</name>
    <dbReference type="NCBI Taxonomy" id="1077348"/>
    <lineage>
        <taxon>Eukaryota</taxon>
        <taxon>Fungi</taxon>
        <taxon>Dikarya</taxon>
        <taxon>Basidiomycota</taxon>
        <taxon>Agaricomycotina</taxon>
        <taxon>Agaricomycetes</taxon>
        <taxon>Polyporales</taxon>
        <taxon>Polyporaceae</taxon>
        <taxon>Ganoderma</taxon>
    </lineage>
</organism>
<dbReference type="InterPro" id="IPR002347">
    <property type="entry name" value="SDR_fam"/>
</dbReference>
<reference evidence="1 2" key="1">
    <citation type="journal article" date="2015" name="Sci. Rep.">
        <title>Chromosome-level genome map provides insights into diverse defense mechanisms in the medicinal fungus Ganoderma sinense.</title>
        <authorList>
            <person name="Zhu Y."/>
            <person name="Xu J."/>
            <person name="Sun C."/>
            <person name="Zhou S."/>
            <person name="Xu H."/>
            <person name="Nelson D.R."/>
            <person name="Qian J."/>
            <person name="Song J."/>
            <person name="Luo H."/>
            <person name="Xiang L."/>
            <person name="Li Y."/>
            <person name="Xu Z."/>
            <person name="Ji A."/>
            <person name="Wang L."/>
            <person name="Lu S."/>
            <person name="Hayward A."/>
            <person name="Sun W."/>
            <person name="Li X."/>
            <person name="Schwartz D.C."/>
            <person name="Wang Y."/>
            <person name="Chen S."/>
        </authorList>
    </citation>
    <scope>NUCLEOTIDE SEQUENCE [LARGE SCALE GENOMIC DNA]</scope>
    <source>
        <strain evidence="1 2">ZZ0214-1</strain>
    </source>
</reference>
<dbReference type="Pfam" id="PF00106">
    <property type="entry name" value="adh_short"/>
    <property type="match status" value="1"/>
</dbReference>
<name>A0A2G8RY88_9APHY</name>
<dbReference type="GO" id="GO:0016616">
    <property type="term" value="F:oxidoreductase activity, acting on the CH-OH group of donors, NAD or NADP as acceptor"/>
    <property type="evidence" value="ECO:0007669"/>
    <property type="project" value="TreeGrafter"/>
</dbReference>
<comment type="caution">
    <text evidence="1">The sequence shown here is derived from an EMBL/GenBank/DDBJ whole genome shotgun (WGS) entry which is preliminary data.</text>
</comment>
<dbReference type="InterPro" id="IPR052184">
    <property type="entry name" value="SDR_enzymes"/>
</dbReference>
<accession>A0A2G8RY88</accession>
<dbReference type="PANTHER" id="PTHR45458">
    <property type="entry name" value="SHORT-CHAIN DEHYDROGENASE/REDUCTASE SDR"/>
    <property type="match status" value="1"/>
</dbReference>
<dbReference type="PANTHER" id="PTHR45458:SF3">
    <property type="entry name" value="CHAIN DEHYDROGENASE (ATSC), PUTATIVE-RELATED"/>
    <property type="match status" value="1"/>
</dbReference>
<gene>
    <name evidence="1" type="ORF">GSI_12205</name>
</gene>
<keyword evidence="2" id="KW-1185">Reference proteome</keyword>
<dbReference type="EMBL" id="AYKW01000045">
    <property type="protein sequence ID" value="PIL26447.1"/>
    <property type="molecule type" value="Genomic_DNA"/>
</dbReference>
<dbReference type="PRINTS" id="PR00081">
    <property type="entry name" value="GDHRDH"/>
</dbReference>
<protein>
    <submittedName>
        <fullName evidence="1">Uncharacterized protein</fullName>
    </submittedName>
</protein>
<dbReference type="Proteomes" id="UP000230002">
    <property type="component" value="Unassembled WGS sequence"/>
</dbReference>